<evidence type="ECO:0000313" key="17">
    <source>
        <dbReference type="EMBL" id="KAJ4937022.1"/>
    </source>
</evidence>
<feature type="transmembrane region" description="Helical" evidence="14">
    <location>
        <begin position="428"/>
        <end position="447"/>
    </location>
</feature>
<accession>A0AAD6B335</accession>
<organism evidence="17 18">
    <name type="scientific">Pogonophryne albipinna</name>
    <dbReference type="NCBI Taxonomy" id="1090488"/>
    <lineage>
        <taxon>Eukaryota</taxon>
        <taxon>Metazoa</taxon>
        <taxon>Chordata</taxon>
        <taxon>Craniata</taxon>
        <taxon>Vertebrata</taxon>
        <taxon>Euteleostomi</taxon>
        <taxon>Actinopterygii</taxon>
        <taxon>Neopterygii</taxon>
        <taxon>Teleostei</taxon>
        <taxon>Neoteleostei</taxon>
        <taxon>Acanthomorphata</taxon>
        <taxon>Eupercaria</taxon>
        <taxon>Perciformes</taxon>
        <taxon>Notothenioidei</taxon>
        <taxon>Pogonophryne</taxon>
    </lineage>
</organism>
<dbReference type="PRINTS" id="PR01491">
    <property type="entry name" value="KVCHANNEL"/>
</dbReference>
<dbReference type="GO" id="GO:0051260">
    <property type="term" value="P:protein homooligomerization"/>
    <property type="evidence" value="ECO:0007669"/>
    <property type="project" value="InterPro"/>
</dbReference>
<evidence type="ECO:0000256" key="1">
    <source>
        <dbReference type="ARBA" id="ARBA00004651"/>
    </source>
</evidence>
<dbReference type="InterPro" id="IPR011333">
    <property type="entry name" value="SKP1/BTB/POZ_sf"/>
</dbReference>
<dbReference type="FunFam" id="1.10.287.70:FF:000005">
    <property type="entry name" value="potassium voltage-gated channel subfamily G member 1"/>
    <property type="match status" value="1"/>
</dbReference>
<keyword evidence="8" id="KW-0630">Potassium</keyword>
<dbReference type="PANTHER" id="PTHR11537:SF65">
    <property type="entry name" value="BTB DOMAIN-CONTAINING PROTEIN"/>
    <property type="match status" value="1"/>
</dbReference>
<gene>
    <name evidence="17" type="ORF">JOQ06_001606</name>
</gene>
<dbReference type="InterPro" id="IPR005821">
    <property type="entry name" value="Ion_trans_dom"/>
</dbReference>
<evidence type="ECO:0000259" key="16">
    <source>
        <dbReference type="Pfam" id="PF02214"/>
    </source>
</evidence>
<evidence type="ECO:0000259" key="15">
    <source>
        <dbReference type="Pfam" id="PF00520"/>
    </source>
</evidence>
<feature type="compositionally biased region" description="Polar residues" evidence="13">
    <location>
        <begin position="42"/>
        <end position="54"/>
    </location>
</feature>
<dbReference type="SUPFAM" id="SSF81324">
    <property type="entry name" value="Voltage-gated potassium channels"/>
    <property type="match status" value="1"/>
</dbReference>
<keyword evidence="5 14" id="KW-0812">Transmembrane</keyword>
<feature type="transmembrane region" description="Helical" evidence="14">
    <location>
        <begin position="392"/>
        <end position="413"/>
    </location>
</feature>
<reference evidence="17" key="1">
    <citation type="submission" date="2022-11" db="EMBL/GenBank/DDBJ databases">
        <title>Chromosome-level genome of Pogonophryne albipinna.</title>
        <authorList>
            <person name="Jo E."/>
        </authorList>
    </citation>
    <scope>NUCLEOTIDE SEQUENCE</scope>
    <source>
        <strain evidence="17">SGF0006</strain>
        <tissue evidence="17">Muscle</tissue>
    </source>
</reference>
<dbReference type="InterPro" id="IPR003131">
    <property type="entry name" value="T1-type_BTB"/>
</dbReference>
<evidence type="ECO:0000256" key="4">
    <source>
        <dbReference type="ARBA" id="ARBA00022538"/>
    </source>
</evidence>
<evidence type="ECO:0000313" key="18">
    <source>
        <dbReference type="Proteomes" id="UP001219934"/>
    </source>
</evidence>
<keyword evidence="11 14" id="KW-0472">Membrane</keyword>
<feature type="compositionally biased region" description="Basic and acidic residues" evidence="13">
    <location>
        <begin position="59"/>
        <end position="71"/>
    </location>
</feature>
<dbReference type="Gene3D" id="1.20.120.350">
    <property type="entry name" value="Voltage-gated potassium channels. Chain C"/>
    <property type="match status" value="1"/>
</dbReference>
<dbReference type="InterPro" id="IPR003971">
    <property type="entry name" value="K_chnl_volt-dep_Kv5/Kv9"/>
</dbReference>
<evidence type="ECO:0000256" key="9">
    <source>
        <dbReference type="ARBA" id="ARBA00022989"/>
    </source>
</evidence>
<feature type="domain" description="Potassium channel tetramerisation-type BTB" evidence="16">
    <location>
        <begin position="82"/>
        <end position="176"/>
    </location>
</feature>
<proteinExistence type="predicted"/>
<feature type="region of interest" description="Disordered" evidence="13">
    <location>
        <begin position="39"/>
        <end position="74"/>
    </location>
</feature>
<keyword evidence="18" id="KW-1185">Reference proteome</keyword>
<dbReference type="GO" id="GO:0005251">
    <property type="term" value="F:delayed rectifier potassium channel activity"/>
    <property type="evidence" value="ECO:0007669"/>
    <property type="project" value="TreeGrafter"/>
</dbReference>
<feature type="transmembrane region" description="Helical" evidence="14">
    <location>
        <begin position="239"/>
        <end position="260"/>
    </location>
</feature>
<feature type="transmembrane region" description="Helical" evidence="14">
    <location>
        <begin position="454"/>
        <end position="474"/>
    </location>
</feature>
<evidence type="ECO:0000256" key="8">
    <source>
        <dbReference type="ARBA" id="ARBA00022958"/>
    </source>
</evidence>
<dbReference type="InterPro" id="IPR028325">
    <property type="entry name" value="VG_K_chnl"/>
</dbReference>
<keyword evidence="6" id="KW-0631">Potassium channel</keyword>
<dbReference type="Gene3D" id="3.30.710.10">
    <property type="entry name" value="Potassium Channel Kv1.1, Chain A"/>
    <property type="match status" value="1"/>
</dbReference>
<dbReference type="FunFam" id="1.20.120.350:FF:000042">
    <property type="entry name" value="Potassium voltage-gated channel subfamily V member 2"/>
    <property type="match status" value="1"/>
</dbReference>
<evidence type="ECO:0000256" key="10">
    <source>
        <dbReference type="ARBA" id="ARBA00023065"/>
    </source>
</evidence>
<evidence type="ECO:0000256" key="5">
    <source>
        <dbReference type="ARBA" id="ARBA00022692"/>
    </source>
</evidence>
<dbReference type="Proteomes" id="UP001219934">
    <property type="component" value="Unassembled WGS sequence"/>
</dbReference>
<dbReference type="Pfam" id="PF00520">
    <property type="entry name" value="Ion_trans"/>
    <property type="match status" value="1"/>
</dbReference>
<keyword evidence="3" id="KW-1003">Cell membrane</keyword>
<dbReference type="EMBL" id="JAPTMU010000010">
    <property type="protein sequence ID" value="KAJ4937022.1"/>
    <property type="molecule type" value="Genomic_DNA"/>
</dbReference>
<dbReference type="PANTHER" id="PTHR11537">
    <property type="entry name" value="VOLTAGE-GATED POTASSIUM CHANNEL"/>
    <property type="match status" value="1"/>
</dbReference>
<feature type="transmembrane region" description="Helical" evidence="14">
    <location>
        <begin position="280"/>
        <end position="298"/>
    </location>
</feature>
<dbReference type="FunFam" id="3.30.710.10:FF:000188">
    <property type="entry name" value="Si:rp71-39b20.4"/>
    <property type="match status" value="1"/>
</dbReference>
<protein>
    <submittedName>
        <fullName evidence="17">Uncharacterized protein</fullName>
    </submittedName>
</protein>
<dbReference type="GO" id="GO:0008076">
    <property type="term" value="C:voltage-gated potassium channel complex"/>
    <property type="evidence" value="ECO:0007669"/>
    <property type="project" value="InterPro"/>
</dbReference>
<dbReference type="PRINTS" id="PR01494">
    <property type="entry name" value="KV9CHANNEL"/>
</dbReference>
<sequence length="542" mass="62784">MEALKPNMKVLKKRRSSLFATIKREVSFSHSIEDQDCEFPFSQDSSIKPWTSMENLDAPDEKKKTGKDQEKPAINPRKSNIVNLNVGGKVFHIPTHLILKHPKTRIGVLVLCKDPAKRLTLCDDYNVQNNEFFFDRDPMFFHYIFHFYCSNVLWVMDSLCPVNFEQEMLFWGLKLKDTPRCCRILFEEKIDDIRDQLKVNQELIDEIKPHQDDDGYKKMFLGGLRKILWDLMEDPYSSLSAKAFAVFSSLFVLISIVAMTMNTVNELRQYKIGGKTYMEWVEISSILFFTLEYFLRLLTTSNIKHFLKSALNLVDVVAVMPYFLQIMFETFVMDSEDIGAKEDLKAMARVSKISKVLKVVKLMRIFRILKLARHSTGMRAFGFTIRQCSEQVCCLFLFIAMGIFTFSALMHSVEIDQPGTPFTSIPDAWWWAAVSISTVGYGDVVPISYMGRCVAFGCISFGIILNGMPISILFNKFSDYYAKLKEQEYTCSNTVRSFQLKKRLRRKFDNCFEPQLEESDDEIHYRPIGRQTVHESEDLAAQ</sequence>
<dbReference type="PRINTS" id="PR00169">
    <property type="entry name" value="KCHANNEL"/>
</dbReference>
<feature type="domain" description="Ion transport" evidence="15">
    <location>
        <begin position="242"/>
        <end position="483"/>
    </location>
</feature>
<evidence type="ECO:0000256" key="12">
    <source>
        <dbReference type="ARBA" id="ARBA00023303"/>
    </source>
</evidence>
<keyword evidence="10" id="KW-0406">Ion transport</keyword>
<dbReference type="InterPro" id="IPR003968">
    <property type="entry name" value="K_chnl_volt-dep_Kv"/>
</dbReference>
<dbReference type="Gene3D" id="1.10.287.70">
    <property type="match status" value="1"/>
</dbReference>
<evidence type="ECO:0000256" key="7">
    <source>
        <dbReference type="ARBA" id="ARBA00022882"/>
    </source>
</evidence>
<dbReference type="SUPFAM" id="SSF54695">
    <property type="entry name" value="POZ domain"/>
    <property type="match status" value="1"/>
</dbReference>
<evidence type="ECO:0000256" key="11">
    <source>
        <dbReference type="ARBA" id="ARBA00023136"/>
    </source>
</evidence>
<evidence type="ECO:0000256" key="2">
    <source>
        <dbReference type="ARBA" id="ARBA00022448"/>
    </source>
</evidence>
<evidence type="ECO:0000256" key="6">
    <source>
        <dbReference type="ARBA" id="ARBA00022826"/>
    </source>
</evidence>
<name>A0AAD6B335_9TELE</name>
<comment type="caution">
    <text evidence="17">The sequence shown here is derived from an EMBL/GenBank/DDBJ whole genome shotgun (WGS) entry which is preliminary data.</text>
</comment>
<keyword evidence="2" id="KW-0813">Transport</keyword>
<keyword evidence="4" id="KW-0633">Potassium transport</keyword>
<keyword evidence="9 14" id="KW-1133">Transmembrane helix</keyword>
<dbReference type="Pfam" id="PF02214">
    <property type="entry name" value="BTB_2"/>
    <property type="match status" value="1"/>
</dbReference>
<keyword evidence="7" id="KW-0851">Voltage-gated channel</keyword>
<evidence type="ECO:0000256" key="14">
    <source>
        <dbReference type="SAM" id="Phobius"/>
    </source>
</evidence>
<dbReference type="AlphaFoldDB" id="A0AAD6B335"/>
<keyword evidence="12" id="KW-0407">Ion channel</keyword>
<evidence type="ECO:0000256" key="3">
    <source>
        <dbReference type="ARBA" id="ARBA00022475"/>
    </source>
</evidence>
<dbReference type="GO" id="GO:0001508">
    <property type="term" value="P:action potential"/>
    <property type="evidence" value="ECO:0007669"/>
    <property type="project" value="TreeGrafter"/>
</dbReference>
<dbReference type="InterPro" id="IPR027359">
    <property type="entry name" value="Volt_channel_dom_sf"/>
</dbReference>
<comment type="subcellular location">
    <subcellularLocation>
        <location evidence="1">Cell membrane</location>
        <topology evidence="1">Multi-pass membrane protein</topology>
    </subcellularLocation>
</comment>
<evidence type="ECO:0000256" key="13">
    <source>
        <dbReference type="SAM" id="MobiDB-lite"/>
    </source>
</evidence>